<feature type="compositionally biased region" description="Gly residues" evidence="1">
    <location>
        <begin position="1080"/>
        <end position="1092"/>
    </location>
</feature>
<evidence type="ECO:0000313" key="3">
    <source>
        <dbReference type="EMBL" id="GIM01141.1"/>
    </source>
</evidence>
<dbReference type="PANTHER" id="PTHR23244">
    <property type="entry name" value="KELCH REPEAT DOMAIN"/>
    <property type="match status" value="1"/>
</dbReference>
<feature type="chain" id="PRO_5035298859" evidence="2">
    <location>
        <begin position="35"/>
        <end position="1403"/>
    </location>
</feature>
<dbReference type="InterPro" id="IPR006652">
    <property type="entry name" value="Kelch_1"/>
</dbReference>
<organism evidence="3 4">
    <name type="scientific">Volvox reticuliferus</name>
    <dbReference type="NCBI Taxonomy" id="1737510"/>
    <lineage>
        <taxon>Eukaryota</taxon>
        <taxon>Viridiplantae</taxon>
        <taxon>Chlorophyta</taxon>
        <taxon>core chlorophytes</taxon>
        <taxon>Chlorophyceae</taxon>
        <taxon>CS clade</taxon>
        <taxon>Chlamydomonadales</taxon>
        <taxon>Volvocaceae</taxon>
        <taxon>Volvox</taxon>
    </lineage>
</organism>
<sequence>MINSSFNFNFSSRRNLYLFWTLVVACLLLTTSNCSKPRPWCLDGSVLCRGLTAPTERFGHTITLLPANQMETRQVQAITIGGQRSQYATSVLPLSMLEIINLEDMTLRNQEAAFSLPANVSLRTRSGHAAVPYRDTQLLVFGGLTYNREEALTAVATNDLLLLDWGSARNGEAMPTWRSLYNRTAGGGGSDPVPRYRAAVAMTGELLWVFGGLDNFTHILSDTLRYNITRGRWRTMITNITGSVVPCDSNGVPGLQRATMAASPSGRFVLLYGGRNESDFPQKGLWLLDTSSMGPNNTIKWIQLGLEFPGGEDLNLPGYDSTMTFVRTDNGGQELLIASLGAWKTSAKARPTSWRQWVNVIKSDTAGQLETLLERIAATGSTASAALPFVRRRLFISSVAGLPILLPDNTNLPGPYVEQVPFPSYLLWVRDAALALTADGTQLFITGGADTAKASSKFFILSLERGTVIDADSSLRPDYVQSSLSSFLFRHAIHVTVPYNLSAWRPDDPRVMTDLLFYTGLDNVNADGDPKFTEIRMLDATDHRIVGSCSASNVKASAGSCKVLPLPRPGTSVTDLPSPRDGAALAPLHQVFHWQNTTFSTDIGTVIVLMYGGMSLVGDVLNSTGSSAGDAELLSSGEAQVRSALEVCENLSAGRVILASQYGSAAQDLQPQLDEVAKCTYTHLKQTVPEGLCPGSGGGDNARTSGYAYDYDVQDYGALGGDSNGKGGNLGGEGEDSPPEAPEMSRTAAPPPPPSPNTARRRNALAALMSAEVTETDADNASTFMDVVSAHWGNRAAAVAAATAAARATAADGIRSRRVDGTTGGSTARLARKDAVTGGSVDGMAADTIPTVYGSAYAVLAHGRSLSLTPLVDRSRGYVQRGSLTPLVVSSGAAFYYDELRNLNGSSTHSPGPRAAASLIALPFRGLNNTDALLFGGLTVVNRTQDNPAGLPLLTNDIHYLQFIPAVEMAAAAAAAAAAGTTAELPSARYPPCPFSVSDAAAAAAAAATVDGKNSSGSLCKSASPFKPGGTGEAAADVAEVSPPPVMEAPPAPDRYAAYDGIPLFYDCPTAGVTREVAGSSGGASAGNGSGATAGSSPQAAGRRFGTYQLRVWRSIRRDVARGMGITFLSLDSDFHLAMEDIGRDVAQGPCCPANNTVWAWPQASNSTNGSSSSNTSADDAGYSAMPFFQLPNEFLIVKLISNGNGWTAREDEAPPLLCDPVYAPHRCPRIDLFSVDANRTVVGFGFGSFAVWDEPLNKTDRFSRYIRLALCDDHNSTTPPPPPPDAQPPSDPPPPAAKPQPPPASSASAFRFPFHVPGMPNLLRSYEVELAPDNQAMPAPRIRHAAAFVNTASVTGSLGYGKLGLLVVYGGTTDPLSQDPGQLLDDMWAFDLEFRRWYVRTV</sequence>
<evidence type="ECO:0000256" key="1">
    <source>
        <dbReference type="SAM" id="MobiDB-lite"/>
    </source>
</evidence>
<dbReference type="PANTHER" id="PTHR23244:SF471">
    <property type="entry name" value="GUANINE NUCLEOTIDE-BINDING PROTEIN SUBUNIT BETA 1-RELATED"/>
    <property type="match status" value="1"/>
</dbReference>
<dbReference type="Gene3D" id="2.120.10.80">
    <property type="entry name" value="Kelch-type beta propeller"/>
    <property type="match status" value="3"/>
</dbReference>
<proteinExistence type="predicted"/>
<feature type="region of interest" description="Disordered" evidence="1">
    <location>
        <begin position="1077"/>
        <end position="1100"/>
    </location>
</feature>
<accession>A0A8J4G6T4</accession>
<evidence type="ECO:0000256" key="2">
    <source>
        <dbReference type="SAM" id="SignalP"/>
    </source>
</evidence>
<gene>
    <name evidence="3" type="ORF">Vretimale_5977</name>
</gene>
<keyword evidence="2" id="KW-0732">Signal</keyword>
<feature type="region of interest" description="Disordered" evidence="1">
    <location>
        <begin position="1274"/>
        <end position="1307"/>
    </location>
</feature>
<feature type="compositionally biased region" description="Gly residues" evidence="1">
    <location>
        <begin position="720"/>
        <end position="732"/>
    </location>
</feature>
<name>A0A8J4G6T4_9CHLO</name>
<protein>
    <submittedName>
        <fullName evidence="3">Uncharacterized protein</fullName>
    </submittedName>
</protein>
<dbReference type="EMBL" id="BNCQ01000008">
    <property type="protein sequence ID" value="GIM01141.1"/>
    <property type="molecule type" value="Genomic_DNA"/>
</dbReference>
<comment type="caution">
    <text evidence="3">The sequence shown here is derived from an EMBL/GenBank/DDBJ whole genome shotgun (WGS) entry which is preliminary data.</text>
</comment>
<evidence type="ECO:0000313" key="4">
    <source>
        <dbReference type="Proteomes" id="UP000722791"/>
    </source>
</evidence>
<dbReference type="InterPro" id="IPR015915">
    <property type="entry name" value="Kelch-typ_b-propeller"/>
</dbReference>
<feature type="region of interest" description="Disordered" evidence="1">
    <location>
        <begin position="720"/>
        <end position="760"/>
    </location>
</feature>
<dbReference type="Pfam" id="PF01344">
    <property type="entry name" value="Kelch_1"/>
    <property type="match status" value="1"/>
</dbReference>
<feature type="compositionally biased region" description="Pro residues" evidence="1">
    <location>
        <begin position="1279"/>
        <end position="1305"/>
    </location>
</feature>
<dbReference type="SUPFAM" id="SSF117281">
    <property type="entry name" value="Kelch motif"/>
    <property type="match status" value="1"/>
</dbReference>
<feature type="signal peptide" evidence="2">
    <location>
        <begin position="1"/>
        <end position="34"/>
    </location>
</feature>
<dbReference type="Proteomes" id="UP000722791">
    <property type="component" value="Unassembled WGS sequence"/>
</dbReference>
<reference evidence="3" key="1">
    <citation type="journal article" date="2021" name="Proc. Natl. Acad. Sci. U.S.A.">
        <title>Three genomes in the algal genus Volvox reveal the fate of a haploid sex-determining region after a transition to homothallism.</title>
        <authorList>
            <person name="Yamamoto K."/>
            <person name="Hamaji T."/>
            <person name="Kawai-Toyooka H."/>
            <person name="Matsuzaki R."/>
            <person name="Takahashi F."/>
            <person name="Nishimura Y."/>
            <person name="Kawachi M."/>
            <person name="Noguchi H."/>
            <person name="Minakuchi Y."/>
            <person name="Umen J.G."/>
            <person name="Toyoda A."/>
            <person name="Nozaki H."/>
        </authorList>
    </citation>
    <scope>NUCLEOTIDE SEQUENCE</scope>
    <source>
        <strain evidence="3">NIES-3785</strain>
    </source>
</reference>